<dbReference type="SUPFAM" id="SSF53474">
    <property type="entry name" value="alpha/beta-Hydrolases"/>
    <property type="match status" value="1"/>
</dbReference>
<comment type="similarity">
    <text evidence="1">Belongs to the 'GDXG' lipolytic enzyme family.</text>
</comment>
<accession>A0AA40BP12</accession>
<dbReference type="PROSITE" id="PS01174">
    <property type="entry name" value="LIPASE_GDXG_SER"/>
    <property type="match status" value="1"/>
</dbReference>
<keyword evidence="6" id="KW-1185">Reference proteome</keyword>
<dbReference type="Gene3D" id="3.40.50.1820">
    <property type="entry name" value="alpha/beta hydrolase"/>
    <property type="match status" value="1"/>
</dbReference>
<evidence type="ECO:0000256" key="3">
    <source>
        <dbReference type="PROSITE-ProRule" id="PRU10038"/>
    </source>
</evidence>
<dbReference type="InterPro" id="IPR029058">
    <property type="entry name" value="AB_hydrolase_fold"/>
</dbReference>
<dbReference type="PANTHER" id="PTHR48081:SF8">
    <property type="entry name" value="ALPHA_BETA HYDROLASE FOLD-3 DOMAIN-CONTAINING PROTEIN-RELATED"/>
    <property type="match status" value="1"/>
</dbReference>
<evidence type="ECO:0000313" key="6">
    <source>
        <dbReference type="Proteomes" id="UP001172155"/>
    </source>
</evidence>
<keyword evidence="2" id="KW-0378">Hydrolase</keyword>
<organism evidence="5 6">
    <name type="scientific">Schizothecium vesticola</name>
    <dbReference type="NCBI Taxonomy" id="314040"/>
    <lineage>
        <taxon>Eukaryota</taxon>
        <taxon>Fungi</taxon>
        <taxon>Dikarya</taxon>
        <taxon>Ascomycota</taxon>
        <taxon>Pezizomycotina</taxon>
        <taxon>Sordariomycetes</taxon>
        <taxon>Sordariomycetidae</taxon>
        <taxon>Sordariales</taxon>
        <taxon>Schizotheciaceae</taxon>
        <taxon>Schizothecium</taxon>
    </lineage>
</organism>
<dbReference type="InterPro" id="IPR033140">
    <property type="entry name" value="Lipase_GDXG_put_SER_AS"/>
</dbReference>
<dbReference type="Proteomes" id="UP001172155">
    <property type="component" value="Unassembled WGS sequence"/>
</dbReference>
<evidence type="ECO:0000256" key="2">
    <source>
        <dbReference type="ARBA" id="ARBA00022801"/>
    </source>
</evidence>
<feature type="domain" description="Alpha/beta hydrolase fold-3" evidence="4">
    <location>
        <begin position="92"/>
        <end position="309"/>
    </location>
</feature>
<dbReference type="GO" id="GO:0016787">
    <property type="term" value="F:hydrolase activity"/>
    <property type="evidence" value="ECO:0007669"/>
    <property type="project" value="UniProtKB-KW"/>
</dbReference>
<dbReference type="Pfam" id="PF07859">
    <property type="entry name" value="Abhydrolase_3"/>
    <property type="match status" value="1"/>
</dbReference>
<reference evidence="5" key="1">
    <citation type="submission" date="2023-06" db="EMBL/GenBank/DDBJ databases">
        <title>Genome-scale phylogeny and comparative genomics of the fungal order Sordariales.</title>
        <authorList>
            <consortium name="Lawrence Berkeley National Laboratory"/>
            <person name="Hensen N."/>
            <person name="Bonometti L."/>
            <person name="Westerberg I."/>
            <person name="Brannstrom I.O."/>
            <person name="Guillou S."/>
            <person name="Cros-Aarteil S."/>
            <person name="Calhoun S."/>
            <person name="Haridas S."/>
            <person name="Kuo A."/>
            <person name="Mondo S."/>
            <person name="Pangilinan J."/>
            <person name="Riley R."/>
            <person name="LaButti K."/>
            <person name="Andreopoulos B."/>
            <person name="Lipzen A."/>
            <person name="Chen C."/>
            <person name="Yanf M."/>
            <person name="Daum C."/>
            <person name="Ng V."/>
            <person name="Clum A."/>
            <person name="Steindorff A."/>
            <person name="Ohm R."/>
            <person name="Martin F."/>
            <person name="Silar P."/>
            <person name="Natvig D."/>
            <person name="Lalanne C."/>
            <person name="Gautier V."/>
            <person name="Ament-velasquez S.L."/>
            <person name="Kruys A."/>
            <person name="Hutchinson M.I."/>
            <person name="Powell A.J."/>
            <person name="Barry K."/>
            <person name="Miller A.N."/>
            <person name="Grigoriev I.V."/>
            <person name="Debuchy R."/>
            <person name="Gladieux P."/>
            <person name="Thoren M.H."/>
            <person name="Johannesson H."/>
        </authorList>
    </citation>
    <scope>NUCLEOTIDE SEQUENCE</scope>
    <source>
        <strain evidence="5">SMH3187-1</strain>
    </source>
</reference>
<evidence type="ECO:0000256" key="1">
    <source>
        <dbReference type="ARBA" id="ARBA00010515"/>
    </source>
</evidence>
<dbReference type="InterPro" id="IPR050300">
    <property type="entry name" value="GDXG_lipolytic_enzyme"/>
</dbReference>
<gene>
    <name evidence="5" type="ORF">B0T18DRAFT_420438</name>
</gene>
<dbReference type="AlphaFoldDB" id="A0AA40BP12"/>
<dbReference type="InterPro" id="IPR013094">
    <property type="entry name" value="AB_hydrolase_3"/>
</dbReference>
<dbReference type="PANTHER" id="PTHR48081">
    <property type="entry name" value="AB HYDROLASE SUPERFAMILY PROTEIN C4A8.06C"/>
    <property type="match status" value="1"/>
</dbReference>
<evidence type="ECO:0000313" key="5">
    <source>
        <dbReference type="EMBL" id="KAK0737731.1"/>
    </source>
</evidence>
<comment type="caution">
    <text evidence="5">The sequence shown here is derived from an EMBL/GenBank/DDBJ whole genome shotgun (WGS) entry which is preliminary data.</text>
</comment>
<name>A0AA40BP12_9PEZI</name>
<evidence type="ECO:0000259" key="4">
    <source>
        <dbReference type="Pfam" id="PF07859"/>
    </source>
</evidence>
<dbReference type="EMBL" id="JAUKUD010000007">
    <property type="protein sequence ID" value="KAK0737731.1"/>
    <property type="molecule type" value="Genomic_DNA"/>
</dbReference>
<protein>
    <submittedName>
        <fullName evidence="5">Lipase/esterase family protein</fullName>
    </submittedName>
</protein>
<sequence length="344" mass="38273">MIVTFARTLRAWFSPTIDALFARNLPFSYRWRLLALQPISLLTYSIASIPWLFSRTFRTEYLPIFPNRTLRVLVFDSPQAKKQNKLRPLHLDIHGGAFIGGLSEANATFCTRLARDTGAIVFSTTYRFAPVHPFPAAIDDVDAVLAYLRAHAVEKYGADPDLVTVSGDSAGGNLALAASLSAPRGVVKASVTFYAAVNLQLKPWEKPQGLPPSAGGVAREPVKDPMAFLLPLFDSYAGPVREREIENPRMSPFLGQVEDLPGDMLLVVPALDILVKEQLEFIERVRGELEGKGRRVETLYVEKGFHGYLGVPSPVVPQEMKDEAWNAGVKFIRDAHRKSGWRWE</sequence>
<proteinExistence type="inferred from homology"/>
<feature type="active site" evidence="3">
    <location>
        <position position="169"/>
    </location>
</feature>